<evidence type="ECO:0000256" key="15">
    <source>
        <dbReference type="ARBA" id="ARBA00082119"/>
    </source>
</evidence>
<dbReference type="InterPro" id="IPR023313">
    <property type="entry name" value="UBQ-conjugating_AS"/>
</dbReference>
<evidence type="ECO:0000256" key="14">
    <source>
        <dbReference type="ARBA" id="ARBA00078369"/>
    </source>
</evidence>
<dbReference type="GO" id="GO:0061631">
    <property type="term" value="F:ubiquitin conjugating enzyme activity"/>
    <property type="evidence" value="ECO:0007669"/>
    <property type="project" value="UniProtKB-EC"/>
</dbReference>
<evidence type="ECO:0000256" key="7">
    <source>
        <dbReference type="ARBA" id="ARBA00035845"/>
    </source>
</evidence>
<evidence type="ECO:0000256" key="2">
    <source>
        <dbReference type="ARBA" id="ARBA00022741"/>
    </source>
</evidence>
<comment type="function">
    <text evidence="9">Accepts ubiquitin from the E1 complex and catalyzes its covalent attachment to other proteins. E2 ubiquitin conjugating enzyme that transfers ubiquitin to MAEA, a core component of the CTLH E3 ubiquitin-protein ligase complex. In vitro catalyzes 'Lys-11'- and 'Lys-48'-linked polyubiquitination. Capable, in vitro, to ubiquitinate histone H2A.</text>
</comment>
<evidence type="ECO:0000256" key="12">
    <source>
        <dbReference type="ARBA" id="ARBA00076312"/>
    </source>
</evidence>
<evidence type="ECO:0000256" key="13">
    <source>
        <dbReference type="ARBA" id="ARBA00077502"/>
    </source>
</evidence>
<organism evidence="20 22">
    <name type="scientific">Photinus pyralis</name>
    <name type="common">Common eastern firefly</name>
    <name type="synonym">Lampyris pyralis</name>
    <dbReference type="NCBI Taxonomy" id="7054"/>
    <lineage>
        <taxon>Eukaryota</taxon>
        <taxon>Metazoa</taxon>
        <taxon>Ecdysozoa</taxon>
        <taxon>Arthropoda</taxon>
        <taxon>Hexapoda</taxon>
        <taxon>Insecta</taxon>
        <taxon>Pterygota</taxon>
        <taxon>Neoptera</taxon>
        <taxon>Endopterygota</taxon>
        <taxon>Coleoptera</taxon>
        <taxon>Polyphaga</taxon>
        <taxon>Elateriformia</taxon>
        <taxon>Elateroidea</taxon>
        <taxon>Lampyridae</taxon>
        <taxon>Lampyrinae</taxon>
        <taxon>Photinus</taxon>
    </lineage>
</organism>
<gene>
    <name evidence="21" type="ORF">PPYR_01852</name>
    <name evidence="20" type="ORF">PPYR_14557</name>
</gene>
<evidence type="ECO:0000313" key="21">
    <source>
        <dbReference type="EMBL" id="KAB0804882.1"/>
    </source>
</evidence>
<dbReference type="Pfam" id="PF00179">
    <property type="entry name" value="UQ_con"/>
    <property type="match status" value="1"/>
</dbReference>
<keyword evidence="3 17" id="KW-0833">Ubl conjugation pathway</keyword>
<evidence type="ECO:0000259" key="19">
    <source>
        <dbReference type="PROSITE" id="PS50127"/>
    </source>
</evidence>
<dbReference type="Gene3D" id="3.10.110.10">
    <property type="entry name" value="Ubiquitin Conjugating Enzyme"/>
    <property type="match status" value="1"/>
</dbReference>
<evidence type="ECO:0000256" key="9">
    <source>
        <dbReference type="ARBA" id="ARBA00060202"/>
    </source>
</evidence>
<comment type="caution">
    <text evidence="20">The sequence shown here is derived from an EMBL/GenBank/DDBJ whole genome shotgun (WGS) entry which is preliminary data.</text>
</comment>
<dbReference type="GO" id="GO:0005524">
    <property type="term" value="F:ATP binding"/>
    <property type="evidence" value="ECO:0007669"/>
    <property type="project" value="UniProtKB-UniRule"/>
</dbReference>
<keyword evidence="4 17" id="KW-0067">ATP-binding</keyword>
<evidence type="ECO:0000256" key="11">
    <source>
        <dbReference type="ARBA" id="ARBA00072436"/>
    </source>
</evidence>
<dbReference type="FunFam" id="3.10.110.10:FF:000078">
    <property type="entry name" value="ubiquitin-conjugating enzyme E2 H isoform X2"/>
    <property type="match status" value="1"/>
</dbReference>
<comment type="subunit">
    <text evidence="10">Interacts with MAEA and WDR26, components of the CTLH complex that contains GID4, RANBP9 and/or RANBP10, MKLN1, MAEA, RMND5A (or alternatively its paralog RMND5B), GID8, ARMC8, WDR26 and YPEL5.</text>
</comment>
<name>A0A5N4A5Q1_PHOPY</name>
<evidence type="ECO:0000256" key="8">
    <source>
        <dbReference type="ARBA" id="ARBA00039076"/>
    </source>
</evidence>
<keyword evidence="6" id="KW-0007">Acetylation</keyword>
<dbReference type="EMBL" id="VVIM01000010">
    <property type="protein sequence ID" value="KAB0792598.1"/>
    <property type="molecule type" value="Genomic_DNA"/>
</dbReference>
<feature type="active site" description="Glycyl thioester intermediate" evidence="16">
    <location>
        <position position="85"/>
    </location>
</feature>
<evidence type="ECO:0000256" key="16">
    <source>
        <dbReference type="PROSITE-ProRule" id="PRU10133"/>
    </source>
</evidence>
<evidence type="ECO:0000256" key="1">
    <source>
        <dbReference type="ARBA" id="ARBA00022679"/>
    </source>
</evidence>
<dbReference type="InterPro" id="IPR000608">
    <property type="entry name" value="UBC"/>
</dbReference>
<dbReference type="InParanoid" id="A0A5N4A5Q1"/>
<evidence type="ECO:0000313" key="20">
    <source>
        <dbReference type="EMBL" id="KAB0792598.1"/>
    </source>
</evidence>
<evidence type="ECO:0000256" key="3">
    <source>
        <dbReference type="ARBA" id="ARBA00022786"/>
    </source>
</evidence>
<evidence type="ECO:0000256" key="5">
    <source>
        <dbReference type="ARBA" id="ARBA00022843"/>
    </source>
</evidence>
<dbReference type="PROSITE" id="PS50127">
    <property type="entry name" value="UBC_2"/>
    <property type="match status" value="1"/>
</dbReference>
<keyword evidence="2 17" id="KW-0547">Nucleotide-binding</keyword>
<dbReference type="SUPFAM" id="SSF54495">
    <property type="entry name" value="UBC-like"/>
    <property type="match status" value="1"/>
</dbReference>
<dbReference type="EMBL" id="VVIM01000001">
    <property type="protein sequence ID" value="KAB0804882.1"/>
    <property type="molecule type" value="Genomic_DNA"/>
</dbReference>
<dbReference type="EC" id="2.3.2.24" evidence="8"/>
<evidence type="ECO:0000313" key="22">
    <source>
        <dbReference type="Proteomes" id="UP000327044"/>
    </source>
</evidence>
<feature type="domain" description="UBC core" evidence="19">
    <location>
        <begin position="1"/>
        <end position="148"/>
    </location>
</feature>
<dbReference type="CDD" id="cd23797">
    <property type="entry name" value="UBCc_UBE2H"/>
    <property type="match status" value="1"/>
</dbReference>
<keyword evidence="1" id="KW-0808">Transferase</keyword>
<evidence type="ECO:0000256" key="4">
    <source>
        <dbReference type="ARBA" id="ARBA00022840"/>
    </source>
</evidence>
<evidence type="ECO:0000256" key="10">
    <source>
        <dbReference type="ARBA" id="ARBA00063081"/>
    </source>
</evidence>
<protein>
    <recommendedName>
        <fullName evidence="11">Ubiquitin-conjugating enzyme E2 H</fullName>
        <ecNumber evidence="8">2.3.2.24</ecNumber>
    </recommendedName>
    <alternativeName>
        <fullName evidence="14">(E3-independent) E2 ubiquitin-conjugating enzyme H</fullName>
    </alternativeName>
    <alternativeName>
        <fullName evidence="12">E2 ubiquitin-conjugating enzyme H</fullName>
    </alternativeName>
    <alternativeName>
        <fullName evidence="15">Ubiquitin carrier protein H</fullName>
    </alternativeName>
    <alternativeName>
        <fullName evidence="13">Ubiquitin-protein ligase H</fullName>
    </alternativeName>
</protein>
<comment type="catalytic activity">
    <reaction evidence="7">
        <text>S-ubiquitinyl-[E1 ubiquitin-activating enzyme]-L-cysteine + [acceptor protein]-L-lysine = [E1 ubiquitin-activating enzyme]-L-cysteine + N(6)-monoubiquitinyl-[acceptor protein]-L-lysine.</text>
        <dbReference type="EC" id="2.3.2.24"/>
    </reaction>
</comment>
<feature type="region of interest" description="Disordered" evidence="18">
    <location>
        <begin position="153"/>
        <end position="176"/>
    </location>
</feature>
<evidence type="ECO:0000256" key="6">
    <source>
        <dbReference type="ARBA" id="ARBA00022990"/>
    </source>
</evidence>
<dbReference type="InterPro" id="IPR016135">
    <property type="entry name" value="UBQ-conjugating_enzyme/RWD"/>
</dbReference>
<evidence type="ECO:0000256" key="17">
    <source>
        <dbReference type="RuleBase" id="RU362109"/>
    </source>
</evidence>
<reference evidence="20" key="2">
    <citation type="submission" date="2019-08" db="EMBL/GenBank/DDBJ databases">
        <authorList>
            <consortium name="Photinus pyralis genome working group"/>
            <person name="Fallon T.R."/>
            <person name="Sander Lower S.E."/>
            <person name="Weng J.-K."/>
        </authorList>
    </citation>
    <scope>NUCLEOTIDE SEQUENCE</scope>
    <source>
        <strain evidence="20">1611_PpyrPB1</strain>
        <tissue evidence="20">Whole body</tissue>
    </source>
</reference>
<keyword evidence="5" id="KW-0832">Ubl conjugation</keyword>
<comment type="similarity">
    <text evidence="17">Belongs to the ubiquitin-conjugating enzyme family.</text>
</comment>
<evidence type="ECO:0000256" key="18">
    <source>
        <dbReference type="SAM" id="MobiDB-lite"/>
    </source>
</evidence>
<dbReference type="SMART" id="SM00212">
    <property type="entry name" value="UBCc"/>
    <property type="match status" value="1"/>
</dbReference>
<accession>A0A5N4A5Q1</accession>
<dbReference type="AlphaFoldDB" id="A0A5N4A5Q1"/>
<dbReference type="Proteomes" id="UP000327044">
    <property type="component" value="Unassembled WGS sequence"/>
</dbReference>
<reference evidence="20 22" key="1">
    <citation type="journal article" date="2018" name="Elife">
        <title>Firefly genomes illuminate parallel origins of bioluminescence in beetles.</title>
        <authorList>
            <person name="Fallon T.R."/>
            <person name="Lower S.E."/>
            <person name="Chang C.H."/>
            <person name="Bessho-Uehara M."/>
            <person name="Martin G.J."/>
            <person name="Bewick A.J."/>
            <person name="Behringer M."/>
            <person name="Debat H.J."/>
            <person name="Wong I."/>
            <person name="Day J.C."/>
            <person name="Suvorov A."/>
            <person name="Silva C.J."/>
            <person name="Stanger-Hall K.F."/>
            <person name="Hall D.W."/>
            <person name="Schmitz R.J."/>
            <person name="Nelson D.R."/>
            <person name="Lewis S.M."/>
            <person name="Shigenobu S."/>
            <person name="Bybee S.M."/>
            <person name="Larracuente A.M."/>
            <person name="Oba Y."/>
            <person name="Weng J.K."/>
        </authorList>
    </citation>
    <scope>NUCLEOTIDE SEQUENCE [LARGE SCALE GENOMIC DNA]</scope>
    <source>
        <strain evidence="20">1611_PpyrPB1</strain>
        <tissue evidence="20">Whole body</tissue>
    </source>
</reference>
<keyword evidence="22" id="KW-1185">Reference proteome</keyword>
<proteinExistence type="inferred from homology"/>
<sequence length="176" mass="20170">MAQISAQKRAYTDVTKLLLNKHEVWMMNTNEYFVKFLGPKETPYEGGVWKVRILIPSNYPFSSPSVSFVNKIFHPNVEETSGAVCLDVINQTWSPLYDLSNIFEVFLPQLLTYPNSRDPLNPEAATLCLFDNATFLKRVKLYVKKYANIVRLEEESEEVDSSGAEDSSMSEREDDQ</sequence>
<dbReference type="PANTHER" id="PTHR24068">
    <property type="entry name" value="UBIQUITIN-CONJUGATING ENZYME E2"/>
    <property type="match status" value="1"/>
</dbReference>
<dbReference type="PROSITE" id="PS00183">
    <property type="entry name" value="UBC_1"/>
    <property type="match status" value="1"/>
</dbReference>